<dbReference type="EnsemblMetazoa" id="XM_019901877.1">
    <property type="protein sequence ID" value="XP_019757436.1"/>
    <property type="gene ID" value="LOC109535863"/>
</dbReference>
<feature type="chain" id="PRO_5043927518" evidence="1">
    <location>
        <begin position="19"/>
        <end position="131"/>
    </location>
</feature>
<dbReference type="RefSeq" id="XP_019757436.1">
    <property type="nucleotide sequence ID" value="XM_019901877.2"/>
</dbReference>
<reference evidence="3" key="1">
    <citation type="journal article" date="2013" name="Genome Biol.">
        <title>Draft genome of the mountain pine beetle, Dendroctonus ponderosae Hopkins, a major forest pest.</title>
        <authorList>
            <person name="Keeling C.I."/>
            <person name="Yuen M.M."/>
            <person name="Liao N.Y."/>
            <person name="Docking T.R."/>
            <person name="Chan S.K."/>
            <person name="Taylor G.A."/>
            <person name="Palmquist D.L."/>
            <person name="Jackman S.D."/>
            <person name="Nguyen A."/>
            <person name="Li M."/>
            <person name="Henderson H."/>
            <person name="Janes J.K."/>
            <person name="Zhao Y."/>
            <person name="Pandoh P."/>
            <person name="Moore R."/>
            <person name="Sperling F.A."/>
            <person name="Huber D.P."/>
            <person name="Birol I."/>
            <person name="Jones S.J."/>
            <person name="Bohlmann J."/>
        </authorList>
    </citation>
    <scope>NUCLEOTIDE SEQUENCE</scope>
</reference>
<dbReference type="AlphaFoldDB" id="A0AAR5P9U7"/>
<reference evidence="2" key="2">
    <citation type="submission" date="2024-08" db="UniProtKB">
        <authorList>
            <consortium name="EnsemblMetazoa"/>
        </authorList>
    </citation>
    <scope>IDENTIFICATION</scope>
</reference>
<name>A0AAR5P9U7_DENPD</name>
<evidence type="ECO:0000313" key="2">
    <source>
        <dbReference type="EnsemblMetazoa" id="XP_019757436.1"/>
    </source>
</evidence>
<feature type="signal peptide" evidence="1">
    <location>
        <begin position="1"/>
        <end position="18"/>
    </location>
</feature>
<keyword evidence="3" id="KW-1185">Reference proteome</keyword>
<organism evidence="2 3">
    <name type="scientific">Dendroctonus ponderosae</name>
    <name type="common">Mountain pine beetle</name>
    <dbReference type="NCBI Taxonomy" id="77166"/>
    <lineage>
        <taxon>Eukaryota</taxon>
        <taxon>Metazoa</taxon>
        <taxon>Ecdysozoa</taxon>
        <taxon>Arthropoda</taxon>
        <taxon>Hexapoda</taxon>
        <taxon>Insecta</taxon>
        <taxon>Pterygota</taxon>
        <taxon>Neoptera</taxon>
        <taxon>Endopterygota</taxon>
        <taxon>Coleoptera</taxon>
        <taxon>Polyphaga</taxon>
        <taxon>Cucujiformia</taxon>
        <taxon>Curculionidae</taxon>
        <taxon>Scolytinae</taxon>
        <taxon>Dendroctonus</taxon>
    </lineage>
</organism>
<proteinExistence type="predicted"/>
<evidence type="ECO:0000256" key="1">
    <source>
        <dbReference type="SAM" id="SignalP"/>
    </source>
</evidence>
<keyword evidence="1" id="KW-0732">Signal</keyword>
<dbReference type="GeneID" id="109535863"/>
<evidence type="ECO:0000313" key="3">
    <source>
        <dbReference type="Proteomes" id="UP000019118"/>
    </source>
</evidence>
<accession>A0AAR5P9U7</accession>
<dbReference type="KEGG" id="dpa:109535863"/>
<sequence>MSILKIVAVALLASVLSAVDSSIVPAVRYTHVAPPSVLPFSAQVSTFTRNLHVFDAPYAAGVIPGPPAIVQRAILPAPVAPLAPAPFVPAPFLSRAAPVLPAPFPGYPYINPYVRSLHGVAPPIAPVPLLG</sequence>
<dbReference type="Proteomes" id="UP000019118">
    <property type="component" value="Unassembled WGS sequence"/>
</dbReference>
<protein>
    <submittedName>
        <fullName evidence="2">Uncharacterized protein</fullName>
    </submittedName>
</protein>